<keyword evidence="5" id="KW-0564">Palmitate</keyword>
<dbReference type="SUPFAM" id="SSF103088">
    <property type="entry name" value="OmpA-like"/>
    <property type="match status" value="1"/>
</dbReference>
<dbReference type="InterPro" id="IPR006665">
    <property type="entry name" value="OmpA-like"/>
</dbReference>
<dbReference type="PROSITE" id="PS51123">
    <property type="entry name" value="OMPA_2"/>
    <property type="match status" value="1"/>
</dbReference>
<dbReference type="GO" id="GO:0051301">
    <property type="term" value="P:cell division"/>
    <property type="evidence" value="ECO:0007669"/>
    <property type="project" value="UniProtKB-KW"/>
</dbReference>
<dbReference type="PANTHER" id="PTHR30329:SF21">
    <property type="entry name" value="LIPOPROTEIN YIAD-RELATED"/>
    <property type="match status" value="1"/>
</dbReference>
<keyword evidence="2" id="KW-0132">Cell division</keyword>
<dbReference type="CDD" id="cd07185">
    <property type="entry name" value="OmpA_C-like"/>
    <property type="match status" value="1"/>
</dbReference>
<evidence type="ECO:0000256" key="11">
    <source>
        <dbReference type="SAM" id="MobiDB-lite"/>
    </source>
</evidence>
<evidence type="ECO:0000256" key="1">
    <source>
        <dbReference type="ARBA" id="ARBA00004442"/>
    </source>
</evidence>
<dbReference type="EMBL" id="MFIV01000037">
    <property type="protein sequence ID" value="OGF99199.1"/>
    <property type="molecule type" value="Genomic_DNA"/>
</dbReference>
<feature type="compositionally biased region" description="Pro residues" evidence="11">
    <location>
        <begin position="21"/>
        <end position="30"/>
    </location>
</feature>
<evidence type="ECO:0000256" key="2">
    <source>
        <dbReference type="ARBA" id="ARBA00022618"/>
    </source>
</evidence>
<dbReference type="Pfam" id="PF00691">
    <property type="entry name" value="OmpA"/>
    <property type="match status" value="1"/>
</dbReference>
<evidence type="ECO:0000256" key="5">
    <source>
        <dbReference type="ARBA" id="ARBA00023139"/>
    </source>
</evidence>
<keyword evidence="4 10" id="KW-0472">Membrane</keyword>
<proteinExistence type="inferred from homology"/>
<keyword evidence="6" id="KW-0998">Cell outer membrane</keyword>
<organism evidence="13 14">
    <name type="scientific">Candidatus Glassbacteria bacterium GWA2_58_10</name>
    <dbReference type="NCBI Taxonomy" id="1817865"/>
    <lineage>
        <taxon>Bacteria</taxon>
        <taxon>Candidatus Glassiibacteriota</taxon>
    </lineage>
</organism>
<dbReference type="Gene3D" id="3.30.1330.60">
    <property type="entry name" value="OmpA-like domain"/>
    <property type="match status" value="1"/>
</dbReference>
<dbReference type="Proteomes" id="UP000176992">
    <property type="component" value="Unassembled WGS sequence"/>
</dbReference>
<evidence type="ECO:0000259" key="12">
    <source>
        <dbReference type="PROSITE" id="PS51123"/>
    </source>
</evidence>
<name>A0A1F5YGC3_9BACT</name>
<comment type="caution">
    <text evidence="13">The sequence shown here is derived from an EMBL/GenBank/DDBJ whole genome shotgun (WGS) entry which is preliminary data.</text>
</comment>
<evidence type="ECO:0000256" key="10">
    <source>
        <dbReference type="PROSITE-ProRule" id="PRU00473"/>
    </source>
</evidence>
<feature type="domain" description="OmpA-like" evidence="12">
    <location>
        <begin position="56"/>
        <end position="170"/>
    </location>
</feature>
<accession>A0A1F5YGC3</accession>
<dbReference type="GO" id="GO:0009279">
    <property type="term" value="C:cell outer membrane"/>
    <property type="evidence" value="ECO:0007669"/>
    <property type="project" value="UniProtKB-SubCell"/>
</dbReference>
<dbReference type="HAMAP" id="MF_02204">
    <property type="entry name" value="Pal"/>
    <property type="match status" value="1"/>
</dbReference>
<dbReference type="InterPro" id="IPR036737">
    <property type="entry name" value="OmpA-like_sf"/>
</dbReference>
<keyword evidence="3" id="KW-0732">Signal</keyword>
<evidence type="ECO:0000256" key="7">
    <source>
        <dbReference type="ARBA" id="ARBA00023288"/>
    </source>
</evidence>
<dbReference type="InterPro" id="IPR050330">
    <property type="entry name" value="Bact_OuterMem_StrucFunc"/>
</dbReference>
<dbReference type="PRINTS" id="PR01021">
    <property type="entry name" value="OMPADOMAIN"/>
</dbReference>
<evidence type="ECO:0000256" key="6">
    <source>
        <dbReference type="ARBA" id="ARBA00023237"/>
    </source>
</evidence>
<evidence type="ECO:0000256" key="8">
    <source>
        <dbReference type="ARBA" id="ARBA00023306"/>
    </source>
</evidence>
<sequence length="170" mass="18968">MLPLSLIAVIAVVGCHKKEVAPPPPPPPPVVEKKPEPPAKADSTAIWARQRAEKLARAKSEIAEMKIFFDYDKSEIKPEARTVLMGIADKLKEYSDITIRIEGNCDERGTAAYNLALGERRANAAMQFLTDSGVAGSRIETKSWGEERPVCQDHQESCWSQNRRDEFFTN</sequence>
<dbReference type="AlphaFoldDB" id="A0A1F5YGC3"/>
<evidence type="ECO:0000313" key="14">
    <source>
        <dbReference type="Proteomes" id="UP000176992"/>
    </source>
</evidence>
<evidence type="ECO:0000256" key="9">
    <source>
        <dbReference type="HAMAP-Rule" id="MF_02204"/>
    </source>
</evidence>
<evidence type="ECO:0000256" key="4">
    <source>
        <dbReference type="ARBA" id="ARBA00023136"/>
    </source>
</evidence>
<keyword evidence="8" id="KW-0131">Cell cycle</keyword>
<keyword evidence="7 13" id="KW-0449">Lipoprotein</keyword>
<dbReference type="PANTHER" id="PTHR30329">
    <property type="entry name" value="STATOR ELEMENT OF FLAGELLAR MOTOR COMPLEX"/>
    <property type="match status" value="1"/>
</dbReference>
<reference evidence="13 14" key="1">
    <citation type="journal article" date="2016" name="Nat. Commun.">
        <title>Thousands of microbial genomes shed light on interconnected biogeochemical processes in an aquifer system.</title>
        <authorList>
            <person name="Anantharaman K."/>
            <person name="Brown C.T."/>
            <person name="Hug L.A."/>
            <person name="Sharon I."/>
            <person name="Castelle C.J."/>
            <person name="Probst A.J."/>
            <person name="Thomas B.C."/>
            <person name="Singh A."/>
            <person name="Wilkins M.J."/>
            <person name="Karaoz U."/>
            <person name="Brodie E.L."/>
            <person name="Williams K.H."/>
            <person name="Hubbard S.S."/>
            <person name="Banfield J.F."/>
        </authorList>
    </citation>
    <scope>NUCLEOTIDE SEQUENCE [LARGE SCALE GENOMIC DNA]</scope>
</reference>
<feature type="region of interest" description="Disordered" evidence="11">
    <location>
        <begin position="18"/>
        <end position="43"/>
    </location>
</feature>
<comment type="subcellular location">
    <subcellularLocation>
        <location evidence="1">Cell outer membrane</location>
    </subcellularLocation>
</comment>
<dbReference type="InterPro" id="IPR006664">
    <property type="entry name" value="OMP_bac"/>
</dbReference>
<dbReference type="InterPro" id="IPR014169">
    <property type="entry name" value="Pal_lipo_C"/>
</dbReference>
<evidence type="ECO:0000256" key="3">
    <source>
        <dbReference type="ARBA" id="ARBA00022729"/>
    </source>
</evidence>
<comment type="similarity">
    <text evidence="9">Belongs to the Pal lipoprotein family.</text>
</comment>
<dbReference type="InterPro" id="IPR039001">
    <property type="entry name" value="Pal"/>
</dbReference>
<gene>
    <name evidence="9" type="primary">pal</name>
    <name evidence="13" type="ORF">A2Z86_06835</name>
</gene>
<evidence type="ECO:0000313" key="13">
    <source>
        <dbReference type="EMBL" id="OGF99199.1"/>
    </source>
</evidence>
<dbReference type="NCBIfam" id="TIGR02802">
    <property type="entry name" value="Pal_lipo"/>
    <property type="match status" value="1"/>
</dbReference>
<protein>
    <recommendedName>
        <fullName evidence="9">Peptidoglycan-associated protein</fullName>
    </recommendedName>
</protein>